<proteinExistence type="predicted"/>
<protein>
    <submittedName>
        <fullName evidence="6">Protein kinase subdomain-containing protein</fullName>
    </submittedName>
</protein>
<feature type="active site" description="Nucleophile" evidence="3">
    <location>
        <position position="71"/>
    </location>
</feature>
<dbReference type="SUPFAM" id="SSF52540">
    <property type="entry name" value="P-loop containing nucleoside triphosphate hydrolases"/>
    <property type="match status" value="1"/>
</dbReference>
<evidence type="ECO:0000313" key="7">
    <source>
        <dbReference type="Proteomes" id="UP001150879"/>
    </source>
</evidence>
<reference evidence="6" key="2">
    <citation type="journal article" date="2023" name="IMA Fungus">
        <title>Comparative genomic study of the Penicillium genus elucidates a diverse pangenome and 15 lateral gene transfer events.</title>
        <authorList>
            <person name="Petersen C."/>
            <person name="Sorensen T."/>
            <person name="Nielsen M.R."/>
            <person name="Sondergaard T.E."/>
            <person name="Sorensen J.L."/>
            <person name="Fitzpatrick D.A."/>
            <person name="Frisvad J.C."/>
            <person name="Nielsen K.L."/>
        </authorList>
    </citation>
    <scope>NUCLEOTIDE SEQUENCE</scope>
    <source>
        <strain evidence="6">IBT 16849</strain>
    </source>
</reference>
<dbReference type="InterPro" id="IPR002182">
    <property type="entry name" value="NB-ARC"/>
</dbReference>
<accession>A0A9W9IW21</accession>
<keyword evidence="7" id="KW-1185">Reference proteome</keyword>
<dbReference type="Pfam" id="PF00931">
    <property type="entry name" value="NB-ARC"/>
    <property type="match status" value="1"/>
</dbReference>
<dbReference type="Proteomes" id="UP001150879">
    <property type="component" value="Unassembled WGS sequence"/>
</dbReference>
<gene>
    <name evidence="6" type="ORF">N7472_010944</name>
</gene>
<dbReference type="AlphaFoldDB" id="A0A9W9IW21"/>
<evidence type="ECO:0000256" key="2">
    <source>
        <dbReference type="PROSITE-ProRule" id="PRU00339"/>
    </source>
</evidence>
<dbReference type="GO" id="GO:0046486">
    <property type="term" value="P:glycerolipid metabolic process"/>
    <property type="evidence" value="ECO:0007669"/>
    <property type="project" value="UniProtKB-ARBA"/>
</dbReference>
<sequence length="951" mass="105744">MQKEATIQGGDPSPVDTTGLCLLSLDGGGVRGLSSLYILKSIMDQLNHARAQLELPPVKPCEVFDLIGGTSTGGLIAIMLGRLGMDVDSCIAAYSDLAAAVFSEKLRSIPMNFKGDIKAKFDSKKLERAIQKVIEDSGVSNQDLFNDSTGLRESTARGCRTFVCSADRYTKDIVRLRSYSLPHEPNIRTTICQAALATSAATTFFEPVSIGDRLFADGGLGANNPVDEVEGEASNIWCSSTGELKPLVKCFISIGTGNPGKKAFKDNMVKFLGQTVVQIATETENTEKRFIARWAKHYDEKRYFRFNVDQGLQEIGLEEYKKKGAIEAATEGYLTHIAQKFRARDCIQNMRLKEIDRFHVPFDLTAIPEIEKESFLGRQDELDDLWQHFQPTQSQSRKVAILYGLGGIGKTQLAIRFARDHQHDFSAILWLSGKDRGTLFQSFSSYFPRLPEHPEIPGVVSIEEVEQRARNVLQWLAMGGNSRWLIILDNIDQYTPVDSATGDAYDIRKFFPAADHGSILITSRLPGLAELGKPFQINKLNQSDTIQLLLSKSGLSSGTDESLQASLDALTERLDGLPLAIVIAAAFMRETGTSIPQYWKYYQDSWRELQSQSTPGRQYQQGNMLETWMISFHKILNRDPNAAKLLLLLARFDNRDIWYELVNAASNSTNIPEWAKRAISSELGFKACVKHLIAFSLLHTKQQEGSYAMHPVVQDWCLHMDHIEANVDPIQLSELALICVGYSVPHSNDRNYTELQRRLVPHTVALHASQVSVGNVAILGGFIGFGNLYSDQGKLKEAEKMYQRALAGYKKSLGPDHTSTLNTVNNLGLLYSRQGKLKEAEELYQRALAGREKALGPDHTSTLNTVNNLGNLYSDQGKLKEAEELYQRALAGREKALGPDHTFTLNTVNNLGLLYSRQGKLKEAEMYSGESPDSQEVANPNGNRGRRARES</sequence>
<dbReference type="InterPro" id="IPR019734">
    <property type="entry name" value="TPR_rpt"/>
</dbReference>
<dbReference type="InterPro" id="IPR002641">
    <property type="entry name" value="PNPLA_dom"/>
</dbReference>
<dbReference type="SUPFAM" id="SSF52151">
    <property type="entry name" value="FabD/lysophospholipase-like"/>
    <property type="match status" value="1"/>
</dbReference>
<keyword evidence="6" id="KW-0418">Kinase</keyword>
<feature type="repeat" description="TPR" evidence="2">
    <location>
        <begin position="863"/>
        <end position="896"/>
    </location>
</feature>
<feature type="region of interest" description="Disordered" evidence="4">
    <location>
        <begin position="924"/>
        <end position="951"/>
    </location>
</feature>
<dbReference type="Pfam" id="PF13424">
    <property type="entry name" value="TPR_12"/>
    <property type="match status" value="2"/>
</dbReference>
<organism evidence="6 7">
    <name type="scientific">Penicillium cf. griseofulvum</name>
    <dbReference type="NCBI Taxonomy" id="2972120"/>
    <lineage>
        <taxon>Eukaryota</taxon>
        <taxon>Fungi</taxon>
        <taxon>Dikarya</taxon>
        <taxon>Ascomycota</taxon>
        <taxon>Pezizomycotina</taxon>
        <taxon>Eurotiomycetes</taxon>
        <taxon>Eurotiomycetidae</taxon>
        <taxon>Eurotiales</taxon>
        <taxon>Aspergillaceae</taxon>
        <taxon>Penicillium</taxon>
    </lineage>
</organism>
<dbReference type="GO" id="GO:0016042">
    <property type="term" value="P:lipid catabolic process"/>
    <property type="evidence" value="ECO:0007669"/>
    <property type="project" value="UniProtKB-UniRule"/>
</dbReference>
<dbReference type="PROSITE" id="PS51635">
    <property type="entry name" value="PNPLA"/>
    <property type="match status" value="1"/>
</dbReference>
<reference evidence="6" key="1">
    <citation type="submission" date="2022-11" db="EMBL/GenBank/DDBJ databases">
        <authorList>
            <person name="Petersen C."/>
        </authorList>
    </citation>
    <scope>NUCLEOTIDE SEQUENCE</scope>
    <source>
        <strain evidence="6">IBT 16849</strain>
    </source>
</reference>
<dbReference type="PANTHER" id="PTHR46082:SF6">
    <property type="entry name" value="AAA+ ATPASE DOMAIN-CONTAINING PROTEIN-RELATED"/>
    <property type="match status" value="1"/>
</dbReference>
<keyword evidence="1 3" id="KW-0443">Lipid metabolism</keyword>
<dbReference type="PANTHER" id="PTHR46082">
    <property type="entry name" value="ATP/GTP-BINDING PROTEIN-RELATED"/>
    <property type="match status" value="1"/>
</dbReference>
<evidence type="ECO:0000256" key="1">
    <source>
        <dbReference type="ARBA" id="ARBA00023098"/>
    </source>
</evidence>
<feature type="short sequence motif" description="GXGXXG" evidence="3">
    <location>
        <begin position="27"/>
        <end position="32"/>
    </location>
</feature>
<feature type="domain" description="PNPLA" evidence="5">
    <location>
        <begin position="23"/>
        <end position="230"/>
    </location>
</feature>
<keyword evidence="2" id="KW-0802">TPR repeat</keyword>
<dbReference type="Gene3D" id="3.40.1090.10">
    <property type="entry name" value="Cytosolic phospholipase A2 catalytic domain"/>
    <property type="match status" value="1"/>
</dbReference>
<dbReference type="Gene3D" id="1.25.40.10">
    <property type="entry name" value="Tetratricopeptide repeat domain"/>
    <property type="match status" value="1"/>
</dbReference>
<dbReference type="GO" id="GO:0016301">
    <property type="term" value="F:kinase activity"/>
    <property type="evidence" value="ECO:0007669"/>
    <property type="project" value="UniProtKB-KW"/>
</dbReference>
<dbReference type="InterPro" id="IPR011990">
    <property type="entry name" value="TPR-like_helical_dom_sf"/>
</dbReference>
<dbReference type="PRINTS" id="PR00364">
    <property type="entry name" value="DISEASERSIST"/>
</dbReference>
<dbReference type="GO" id="GO:0043531">
    <property type="term" value="F:ADP binding"/>
    <property type="evidence" value="ECO:0007669"/>
    <property type="project" value="InterPro"/>
</dbReference>
<dbReference type="Gene3D" id="3.40.50.300">
    <property type="entry name" value="P-loop containing nucleotide triphosphate hydrolases"/>
    <property type="match status" value="1"/>
</dbReference>
<dbReference type="InterPro" id="IPR053137">
    <property type="entry name" value="NLR-like"/>
</dbReference>
<keyword evidence="3" id="KW-0378">Hydrolase</keyword>
<evidence type="ECO:0000313" key="6">
    <source>
        <dbReference type="EMBL" id="KAJ5186104.1"/>
    </source>
</evidence>
<dbReference type="CDD" id="cd07216">
    <property type="entry name" value="Pat17_PNPLA8_PNPLA9_like3"/>
    <property type="match status" value="1"/>
</dbReference>
<feature type="repeat" description="TPR" evidence="2">
    <location>
        <begin position="821"/>
        <end position="854"/>
    </location>
</feature>
<feature type="active site" description="Proton acceptor" evidence="3">
    <location>
        <position position="217"/>
    </location>
</feature>
<keyword evidence="3" id="KW-0442">Lipid degradation</keyword>
<dbReference type="EMBL" id="JAPQKP010000006">
    <property type="protein sequence ID" value="KAJ5186104.1"/>
    <property type="molecule type" value="Genomic_DNA"/>
</dbReference>
<evidence type="ECO:0000259" key="5">
    <source>
        <dbReference type="PROSITE" id="PS51635"/>
    </source>
</evidence>
<feature type="short sequence motif" description="DGA/G" evidence="3">
    <location>
        <begin position="217"/>
        <end position="219"/>
    </location>
</feature>
<evidence type="ECO:0000256" key="4">
    <source>
        <dbReference type="SAM" id="MobiDB-lite"/>
    </source>
</evidence>
<name>A0A9W9IW21_9EURO</name>
<dbReference type="SUPFAM" id="SSF48452">
    <property type="entry name" value="TPR-like"/>
    <property type="match status" value="1"/>
</dbReference>
<evidence type="ECO:0000256" key="3">
    <source>
        <dbReference type="PROSITE-ProRule" id="PRU01161"/>
    </source>
</evidence>
<feature type="short sequence motif" description="GXSXG" evidence="3">
    <location>
        <begin position="69"/>
        <end position="73"/>
    </location>
</feature>
<dbReference type="OrthoDB" id="1658288at2759"/>
<dbReference type="PROSITE" id="PS50005">
    <property type="entry name" value="TPR"/>
    <property type="match status" value="2"/>
</dbReference>
<dbReference type="InterPro" id="IPR016035">
    <property type="entry name" value="Acyl_Trfase/lysoPLipase"/>
</dbReference>
<keyword evidence="6" id="KW-0808">Transferase</keyword>
<dbReference type="SMART" id="SM00028">
    <property type="entry name" value="TPR"/>
    <property type="match status" value="3"/>
</dbReference>
<dbReference type="InterPro" id="IPR027417">
    <property type="entry name" value="P-loop_NTPase"/>
</dbReference>
<dbReference type="GO" id="GO:0016787">
    <property type="term" value="F:hydrolase activity"/>
    <property type="evidence" value="ECO:0007669"/>
    <property type="project" value="UniProtKB-UniRule"/>
</dbReference>
<dbReference type="Pfam" id="PF01734">
    <property type="entry name" value="Patatin"/>
    <property type="match status" value="1"/>
</dbReference>
<comment type="caution">
    <text evidence="6">The sequence shown here is derived from an EMBL/GenBank/DDBJ whole genome shotgun (WGS) entry which is preliminary data.</text>
</comment>